<reference evidence="3 4" key="1">
    <citation type="submission" date="2019-04" db="EMBL/GenBank/DDBJ databases">
        <authorList>
            <consortium name="Pathogen Informatics"/>
        </authorList>
    </citation>
    <scope>NUCLEOTIDE SEQUENCE [LARGE SCALE GENOMIC DNA]</scope>
    <source>
        <strain evidence="3 4">NCTC9239</strain>
    </source>
</reference>
<dbReference type="Proteomes" id="UP000309952">
    <property type="component" value="Chromosome"/>
</dbReference>
<name>A0A4P1K0G3_9CAUL</name>
<proteinExistence type="predicted"/>
<dbReference type="EMBL" id="LR588407">
    <property type="protein sequence ID" value="VTO13514.1"/>
    <property type="molecule type" value="Genomic_DNA"/>
</dbReference>
<feature type="compositionally biased region" description="Low complexity" evidence="1">
    <location>
        <begin position="231"/>
        <end position="248"/>
    </location>
</feature>
<feature type="region of interest" description="Disordered" evidence="1">
    <location>
        <begin position="151"/>
        <end position="170"/>
    </location>
</feature>
<evidence type="ECO:0000313" key="3">
    <source>
        <dbReference type="EMBL" id="VTO13514.1"/>
    </source>
</evidence>
<organism evidence="3 4">
    <name type="scientific">Brevundimonas vancanneytii</name>
    <dbReference type="NCBI Taxonomy" id="1325724"/>
    <lineage>
        <taxon>Bacteria</taxon>
        <taxon>Pseudomonadati</taxon>
        <taxon>Pseudomonadota</taxon>
        <taxon>Alphaproteobacteria</taxon>
        <taxon>Caulobacterales</taxon>
        <taxon>Caulobacteraceae</taxon>
        <taxon>Brevundimonas</taxon>
    </lineage>
</organism>
<keyword evidence="2" id="KW-0472">Membrane</keyword>
<evidence type="ECO:0000256" key="1">
    <source>
        <dbReference type="SAM" id="MobiDB-lite"/>
    </source>
</evidence>
<feature type="region of interest" description="Disordered" evidence="1">
    <location>
        <begin position="180"/>
        <end position="248"/>
    </location>
</feature>
<accession>A0A4P1K0G3</accession>
<feature type="transmembrane region" description="Helical" evidence="2">
    <location>
        <begin position="36"/>
        <end position="60"/>
    </location>
</feature>
<keyword evidence="2" id="KW-0812">Transmembrane</keyword>
<keyword evidence="4" id="KW-1185">Reference proteome</keyword>
<gene>
    <name evidence="3" type="ORF">NCTC9239_01079</name>
</gene>
<keyword evidence="2" id="KW-1133">Transmembrane helix</keyword>
<evidence type="ECO:0000256" key="2">
    <source>
        <dbReference type="SAM" id="Phobius"/>
    </source>
</evidence>
<sequence>MTAQPVDPQQADSRRIAETTAPAAWLKSALSPWRRLMSLGGALVIADTLPAIGFAAGLALAVGALPQGLAEAVPGLILATVALIARAALNQGGGLRQHPRRTRRQETACDVVRLKGALSGRLSDAAAMTAAAEGVEALDGHVARFAPARTAGGRLAPDPDPGGGHRQPLHRRHPDLHLAALRSGHGPDRHGGGRREPSSVPGAGTAVGIVPGPGARPCRPSCPSRQKPNRPASSPAPRTTWPAAPARC</sequence>
<dbReference type="KEGG" id="bvy:NCTC9239_01079"/>
<dbReference type="AlphaFoldDB" id="A0A4P1K0G3"/>
<feature type="transmembrane region" description="Helical" evidence="2">
    <location>
        <begin position="72"/>
        <end position="89"/>
    </location>
</feature>
<evidence type="ECO:0000313" key="4">
    <source>
        <dbReference type="Proteomes" id="UP000309952"/>
    </source>
</evidence>
<feature type="compositionally biased region" description="Basic and acidic residues" evidence="1">
    <location>
        <begin position="185"/>
        <end position="197"/>
    </location>
</feature>
<protein>
    <submittedName>
        <fullName evidence="3">Uncharacterized protein</fullName>
    </submittedName>
</protein>